<dbReference type="GO" id="GO:0001530">
    <property type="term" value="F:lipopolysaccharide binding"/>
    <property type="evidence" value="ECO:0007669"/>
    <property type="project" value="TreeGrafter"/>
</dbReference>
<accession>A0A5E4Z3G3</accession>
<evidence type="ECO:0000256" key="4">
    <source>
        <dbReference type="ARBA" id="ARBA00023237"/>
    </source>
</evidence>
<evidence type="ECO:0000313" key="8">
    <source>
        <dbReference type="Proteomes" id="UP000414233"/>
    </source>
</evidence>
<evidence type="ECO:0000256" key="1">
    <source>
        <dbReference type="ARBA" id="ARBA00022729"/>
    </source>
</evidence>
<keyword evidence="1 6" id="KW-0732">Signal</keyword>
<protein>
    <recommendedName>
        <fullName evidence="6">LPS-assembly lipoprotein LptE</fullName>
    </recommendedName>
</protein>
<evidence type="ECO:0000256" key="6">
    <source>
        <dbReference type="HAMAP-Rule" id="MF_01186"/>
    </source>
</evidence>
<reference evidence="7 8" key="1">
    <citation type="submission" date="2019-08" db="EMBL/GenBank/DDBJ databases">
        <authorList>
            <person name="Peeters C."/>
        </authorList>
    </citation>
    <scope>NUCLEOTIDE SEQUENCE [LARGE SCALE GENOMIC DNA]</scope>
    <source>
        <strain evidence="7 8">LMG 30175</strain>
    </source>
</reference>
<dbReference type="PANTHER" id="PTHR38098:SF1">
    <property type="entry name" value="LPS-ASSEMBLY LIPOPROTEIN LPTE"/>
    <property type="match status" value="1"/>
</dbReference>
<dbReference type="PANTHER" id="PTHR38098">
    <property type="entry name" value="LPS-ASSEMBLY LIPOPROTEIN LPTE"/>
    <property type="match status" value="1"/>
</dbReference>
<keyword evidence="3 6" id="KW-0564">Palmitate</keyword>
<comment type="function">
    <text evidence="6">Together with LptD, is involved in the assembly of lipopolysaccharide (LPS) at the surface of the outer membrane. Required for the proper assembly of LptD. Binds LPS and may serve as the LPS recognition site at the outer membrane.</text>
</comment>
<keyword evidence="8" id="KW-1185">Reference proteome</keyword>
<dbReference type="OrthoDB" id="5298094at2"/>
<dbReference type="AlphaFoldDB" id="A0A5E4Z3G3"/>
<evidence type="ECO:0000256" key="3">
    <source>
        <dbReference type="ARBA" id="ARBA00023139"/>
    </source>
</evidence>
<keyword evidence="2 6" id="KW-0472">Membrane</keyword>
<name>A0A5E4Z3G3_9BURK</name>
<dbReference type="RefSeq" id="WP_150699685.1">
    <property type="nucleotide sequence ID" value="NZ_CABPRZ010000031.1"/>
</dbReference>
<comment type="subunit">
    <text evidence="6">Component of the lipopolysaccharide transport and assembly complex. Interacts with LptD.</text>
</comment>
<dbReference type="PROSITE" id="PS51257">
    <property type="entry name" value="PROKAR_LIPOPROTEIN"/>
    <property type="match status" value="1"/>
</dbReference>
<keyword evidence="5 6" id="KW-0449">Lipoprotein</keyword>
<dbReference type="GO" id="GO:0043165">
    <property type="term" value="P:Gram-negative-bacterium-type cell outer membrane assembly"/>
    <property type="evidence" value="ECO:0007669"/>
    <property type="project" value="UniProtKB-UniRule"/>
</dbReference>
<evidence type="ECO:0000313" key="7">
    <source>
        <dbReference type="EMBL" id="VVE55791.1"/>
    </source>
</evidence>
<gene>
    <name evidence="6 7" type="primary">lptE</name>
    <name evidence="7" type="ORF">PTE30175_04936</name>
</gene>
<dbReference type="GO" id="GO:1990351">
    <property type="term" value="C:transporter complex"/>
    <property type="evidence" value="ECO:0007669"/>
    <property type="project" value="TreeGrafter"/>
</dbReference>
<dbReference type="HAMAP" id="MF_01186">
    <property type="entry name" value="LPS_assembly_LptE"/>
    <property type="match status" value="1"/>
</dbReference>
<proteinExistence type="inferred from homology"/>
<dbReference type="GO" id="GO:0009279">
    <property type="term" value="C:cell outer membrane"/>
    <property type="evidence" value="ECO:0007669"/>
    <property type="project" value="UniProtKB-SubCell"/>
</dbReference>
<organism evidence="7 8">
    <name type="scientific">Pandoraea terrae</name>
    <dbReference type="NCBI Taxonomy" id="1537710"/>
    <lineage>
        <taxon>Bacteria</taxon>
        <taxon>Pseudomonadati</taxon>
        <taxon>Pseudomonadota</taxon>
        <taxon>Betaproteobacteria</taxon>
        <taxon>Burkholderiales</taxon>
        <taxon>Burkholderiaceae</taxon>
        <taxon>Pandoraea</taxon>
    </lineage>
</organism>
<dbReference type="Gene3D" id="3.30.160.150">
    <property type="entry name" value="Lipoprotein like domain"/>
    <property type="match status" value="1"/>
</dbReference>
<comment type="similarity">
    <text evidence="6">Belongs to the LptE lipoprotein family.</text>
</comment>
<evidence type="ECO:0000256" key="5">
    <source>
        <dbReference type="ARBA" id="ARBA00023288"/>
    </source>
</evidence>
<dbReference type="Proteomes" id="UP000414233">
    <property type="component" value="Unassembled WGS sequence"/>
</dbReference>
<dbReference type="EMBL" id="CABPRZ010000031">
    <property type="protein sequence ID" value="VVE55791.1"/>
    <property type="molecule type" value="Genomic_DNA"/>
</dbReference>
<keyword evidence="4 6" id="KW-0998">Cell outer membrane</keyword>
<evidence type="ECO:0000256" key="2">
    <source>
        <dbReference type="ARBA" id="ARBA00023136"/>
    </source>
</evidence>
<dbReference type="InterPro" id="IPR007485">
    <property type="entry name" value="LPS_assembly_LptE"/>
</dbReference>
<dbReference type="Pfam" id="PF04390">
    <property type="entry name" value="LptE"/>
    <property type="match status" value="1"/>
</dbReference>
<sequence length="171" mass="18862">MFRTIFGWVTVLGCALLLTACGFELRGASDYAFKRLYIASSNTQLSVDIQRNIRYGSKGTVVVTSPKDADARLEILSVSQSRAAVSLNTSGQAREYELSSITTFQLVTPDGTIVIPRSEIRLVRNLPYSDSESTARDTESALLYRDMLRDTVDQIIRRMEAVKAMPAPSAS</sequence>
<comment type="subcellular location">
    <subcellularLocation>
        <location evidence="6">Cell outer membrane</location>
        <topology evidence="6">Lipid-anchor</topology>
    </subcellularLocation>
</comment>
<dbReference type="GO" id="GO:0015920">
    <property type="term" value="P:lipopolysaccharide transport"/>
    <property type="evidence" value="ECO:0007669"/>
    <property type="project" value="TreeGrafter"/>
</dbReference>